<dbReference type="Pfam" id="PF00420">
    <property type="entry name" value="Oxidored_q2"/>
    <property type="match status" value="1"/>
</dbReference>
<dbReference type="FunFam" id="1.10.287.3510:FF:000001">
    <property type="entry name" value="NADH-quinone oxidoreductase subunit K"/>
    <property type="match status" value="1"/>
</dbReference>
<gene>
    <name evidence="13" type="primary">nuoK</name>
    <name evidence="14" type="ORF">A359_05830</name>
</gene>
<evidence type="ECO:0000256" key="1">
    <source>
        <dbReference type="ARBA" id="ARBA00002378"/>
    </source>
</evidence>
<comment type="subunit">
    <text evidence="13">NDH-1 is composed of 13 different subunits. Subunits NuoA, H, J, K, L, M, N constitute the membrane sector of the complex.</text>
</comment>
<keyword evidence="11 13" id="KW-0830">Ubiquinone</keyword>
<keyword evidence="15" id="KW-1185">Reference proteome</keyword>
<evidence type="ECO:0000256" key="2">
    <source>
        <dbReference type="ARBA" id="ARBA00004141"/>
    </source>
</evidence>
<evidence type="ECO:0000313" key="14">
    <source>
        <dbReference type="EMBL" id="AFP84974.1"/>
    </source>
</evidence>
<evidence type="ECO:0000256" key="11">
    <source>
        <dbReference type="ARBA" id="ARBA00023075"/>
    </source>
</evidence>
<dbReference type="NCBIfam" id="NF004319">
    <property type="entry name" value="PRK05715.1-1"/>
    <property type="match status" value="1"/>
</dbReference>
<evidence type="ECO:0000256" key="4">
    <source>
        <dbReference type="ARBA" id="ARBA00022448"/>
    </source>
</evidence>
<name>J3Z3Z6_9ENTR</name>
<dbReference type="HOGENOM" id="CLU_144724_0_1_6"/>
<protein>
    <recommendedName>
        <fullName evidence="13">NADH-quinone oxidoreductase subunit K</fullName>
        <ecNumber evidence="13">7.1.1.-</ecNumber>
    </recommendedName>
    <alternativeName>
        <fullName evidence="13">NADH dehydrogenase I subunit K</fullName>
    </alternativeName>
    <alternativeName>
        <fullName evidence="13">NDH-1 subunit K</fullName>
    </alternativeName>
</protein>
<evidence type="ECO:0000256" key="7">
    <source>
        <dbReference type="ARBA" id="ARBA00022719"/>
    </source>
</evidence>
<comment type="function">
    <text evidence="1 13">NDH-1 shuttles electrons from NADH, via FMN and iron-sulfur (Fe-S) centers, to quinones in the respiratory chain. The immediate electron acceptor for the enzyme in this species is believed to be ubiquinone. Couples the redox reaction to proton translocation (for every two electrons transferred, four hydrogen ions are translocated across the cytoplasmic membrane), and thus conserves the redox energy in a proton gradient.</text>
</comment>
<dbReference type="RefSeq" id="WP_014888272.1">
    <property type="nucleotide sequence ID" value="NC_018419.1"/>
</dbReference>
<evidence type="ECO:0000256" key="13">
    <source>
        <dbReference type="HAMAP-Rule" id="MF_01456"/>
    </source>
</evidence>
<dbReference type="GO" id="GO:0042773">
    <property type="term" value="P:ATP synthesis coupled electron transport"/>
    <property type="evidence" value="ECO:0007669"/>
    <property type="project" value="InterPro"/>
</dbReference>
<accession>J3Z3Z6</accession>
<evidence type="ECO:0000256" key="6">
    <source>
        <dbReference type="ARBA" id="ARBA00022692"/>
    </source>
</evidence>
<keyword evidence="7 13" id="KW-0874">Quinone</keyword>
<dbReference type="OrthoDB" id="9801357at2"/>
<dbReference type="GO" id="GO:0030964">
    <property type="term" value="C:NADH dehydrogenase complex"/>
    <property type="evidence" value="ECO:0007669"/>
    <property type="project" value="TreeGrafter"/>
</dbReference>
<dbReference type="KEGG" id="sect:A359_05830"/>
<dbReference type="Proteomes" id="UP000003936">
    <property type="component" value="Chromosome"/>
</dbReference>
<keyword evidence="9 13" id="KW-1133">Transmembrane helix</keyword>
<evidence type="ECO:0000256" key="9">
    <source>
        <dbReference type="ARBA" id="ARBA00022989"/>
    </source>
</evidence>
<dbReference type="STRING" id="1199245.A359_05830"/>
<evidence type="ECO:0000256" key="10">
    <source>
        <dbReference type="ARBA" id="ARBA00023027"/>
    </source>
</evidence>
<dbReference type="GO" id="GO:0048038">
    <property type="term" value="F:quinone binding"/>
    <property type="evidence" value="ECO:0007669"/>
    <property type="project" value="UniProtKB-KW"/>
</dbReference>
<dbReference type="InterPro" id="IPR039428">
    <property type="entry name" value="NUOK/Mnh_C1-like"/>
</dbReference>
<evidence type="ECO:0000256" key="5">
    <source>
        <dbReference type="ARBA" id="ARBA00022475"/>
    </source>
</evidence>
<dbReference type="Gene3D" id="1.10.287.3510">
    <property type="match status" value="1"/>
</dbReference>
<dbReference type="EC" id="7.1.1.-" evidence="13"/>
<dbReference type="GO" id="GO:0005886">
    <property type="term" value="C:plasma membrane"/>
    <property type="evidence" value="ECO:0007669"/>
    <property type="project" value="UniProtKB-SubCell"/>
</dbReference>
<keyword evidence="12 13" id="KW-0472">Membrane</keyword>
<feature type="transmembrane region" description="Helical" evidence="13">
    <location>
        <begin position="59"/>
        <end position="81"/>
    </location>
</feature>
<sequence length="100" mass="10953" precursor="true">MIPLSHGLILASILFVLGLTGMMIRRNLLFMLLGLEIMINASALACVVAGSYWNQADGQVMYILAVTLAAAEASISLALLLKLHYRYKTLNIDRVSEMRG</sequence>
<proteinExistence type="inferred from homology"/>
<comment type="catalytic activity">
    <reaction evidence="13">
        <text>a quinone + NADH + 5 H(+)(in) = a quinol + NAD(+) + 4 H(+)(out)</text>
        <dbReference type="Rhea" id="RHEA:57888"/>
        <dbReference type="ChEBI" id="CHEBI:15378"/>
        <dbReference type="ChEBI" id="CHEBI:24646"/>
        <dbReference type="ChEBI" id="CHEBI:57540"/>
        <dbReference type="ChEBI" id="CHEBI:57945"/>
        <dbReference type="ChEBI" id="CHEBI:132124"/>
    </reaction>
</comment>
<reference evidence="14 15" key="1">
    <citation type="journal article" date="2012" name="Mol. Biol. Evol.">
        <title>Genome reduction and co-evolution between the primary and secondary bacterial symbionts of psyllids.</title>
        <authorList>
            <person name="Sloan D.B."/>
            <person name="Moran N.A."/>
        </authorList>
    </citation>
    <scope>NUCLEOTIDE SEQUENCE [LARGE SCALE GENOMIC DNA]</scope>
    <source>
        <strain evidence="14">Ceuc_S</strain>
    </source>
</reference>
<dbReference type="GO" id="GO:0050136">
    <property type="term" value="F:NADH dehydrogenase (quinone) (non-electrogenic) activity"/>
    <property type="evidence" value="ECO:0007669"/>
    <property type="project" value="UniProtKB-UniRule"/>
</dbReference>
<evidence type="ECO:0000256" key="3">
    <source>
        <dbReference type="ARBA" id="ARBA00010519"/>
    </source>
</evidence>
<evidence type="ECO:0000256" key="12">
    <source>
        <dbReference type="ARBA" id="ARBA00023136"/>
    </source>
</evidence>
<evidence type="ECO:0000313" key="15">
    <source>
        <dbReference type="Proteomes" id="UP000003936"/>
    </source>
</evidence>
<dbReference type="EMBL" id="CP003546">
    <property type="protein sequence ID" value="AFP84974.1"/>
    <property type="molecule type" value="Genomic_DNA"/>
</dbReference>
<comment type="similarity">
    <text evidence="3 13">Belongs to the complex I subunit 4L family.</text>
</comment>
<dbReference type="NCBIfam" id="NF004320">
    <property type="entry name" value="PRK05715.1-2"/>
    <property type="match status" value="1"/>
</dbReference>
<dbReference type="InterPro" id="IPR001133">
    <property type="entry name" value="NADH_UbQ_OxRdtase_chain4L/K"/>
</dbReference>
<organism evidence="14 15">
    <name type="scientific">secondary endosymbiont of Ctenarytaina eucalypti</name>
    <dbReference type="NCBI Taxonomy" id="1199245"/>
    <lineage>
        <taxon>Bacteria</taxon>
        <taxon>Pseudomonadati</taxon>
        <taxon>Pseudomonadota</taxon>
        <taxon>Gammaproteobacteria</taxon>
        <taxon>Enterobacterales</taxon>
        <taxon>Enterobacteriaceae</taxon>
        <taxon>aphid secondary symbionts</taxon>
    </lineage>
</organism>
<dbReference type="HAMAP" id="MF_01456">
    <property type="entry name" value="NDH1_NuoK"/>
    <property type="match status" value="1"/>
</dbReference>
<dbReference type="PANTHER" id="PTHR11434:SF16">
    <property type="entry name" value="NADH-UBIQUINONE OXIDOREDUCTASE CHAIN 4L"/>
    <property type="match status" value="1"/>
</dbReference>
<keyword evidence="6 13" id="KW-0812">Transmembrane</keyword>
<dbReference type="PANTHER" id="PTHR11434">
    <property type="entry name" value="NADH-UBIQUINONE OXIDOREDUCTASE SUBUNIT ND4L"/>
    <property type="match status" value="1"/>
</dbReference>
<feature type="transmembrane region" description="Helical" evidence="13">
    <location>
        <begin position="31"/>
        <end position="53"/>
    </location>
</feature>
<keyword evidence="8 13" id="KW-1278">Translocase</keyword>
<keyword evidence="10 13" id="KW-0520">NAD</keyword>
<dbReference type="PATRIC" id="fig|1199245.3.peg.702"/>
<feature type="transmembrane region" description="Helical" evidence="13">
    <location>
        <begin position="6"/>
        <end position="24"/>
    </location>
</feature>
<evidence type="ECO:0000256" key="8">
    <source>
        <dbReference type="ARBA" id="ARBA00022967"/>
    </source>
</evidence>
<comment type="subcellular location">
    <subcellularLocation>
        <location evidence="13">Cell membrane</location>
        <topology evidence="13">Multi-pass membrane protein</topology>
    </subcellularLocation>
    <subcellularLocation>
        <location evidence="2">Membrane</location>
        <topology evidence="2">Multi-pass membrane protein</topology>
    </subcellularLocation>
</comment>
<keyword evidence="5 13" id="KW-1003">Cell membrane</keyword>
<keyword evidence="4 13" id="KW-0813">Transport</keyword>
<dbReference type="AlphaFoldDB" id="J3Z3Z6"/>